<dbReference type="Pfam" id="PF18545">
    <property type="entry name" value="HalOD1"/>
    <property type="match status" value="1"/>
</dbReference>
<protein>
    <recommendedName>
        <fullName evidence="1">Halobacterial output domain-containing protein</fullName>
    </recommendedName>
</protein>
<evidence type="ECO:0000313" key="3">
    <source>
        <dbReference type="Proteomes" id="UP000219689"/>
    </source>
</evidence>
<proteinExistence type="predicted"/>
<gene>
    <name evidence="2" type="ORF">CP557_06560</name>
</gene>
<reference evidence="2 3" key="1">
    <citation type="submission" date="2017-09" db="EMBL/GenBank/DDBJ databases">
        <title>Genome sequences of Natrinema ejinorence JCM 13890T.</title>
        <authorList>
            <person name="Roh S.W."/>
            <person name="Kim Y.B."/>
            <person name="Kim J.Y."/>
        </authorList>
    </citation>
    <scope>NUCLEOTIDE SEQUENCE [LARGE SCALE GENOMIC DNA]</scope>
    <source>
        <strain evidence="2 3">JCM 13890</strain>
    </source>
</reference>
<evidence type="ECO:0000259" key="1">
    <source>
        <dbReference type="Pfam" id="PF18545"/>
    </source>
</evidence>
<organism evidence="2 3">
    <name type="scientific">Natrinema ejinorense</name>
    <dbReference type="NCBI Taxonomy" id="373386"/>
    <lineage>
        <taxon>Archaea</taxon>
        <taxon>Methanobacteriati</taxon>
        <taxon>Methanobacteriota</taxon>
        <taxon>Stenosarchaea group</taxon>
        <taxon>Halobacteria</taxon>
        <taxon>Halobacteriales</taxon>
        <taxon>Natrialbaceae</taxon>
        <taxon>Natrinema</taxon>
    </lineage>
</organism>
<dbReference type="Proteomes" id="UP000219689">
    <property type="component" value="Unassembled WGS sequence"/>
</dbReference>
<keyword evidence="3" id="KW-1185">Reference proteome</keyword>
<evidence type="ECO:0000313" key="2">
    <source>
        <dbReference type="EMBL" id="PCR90232.1"/>
    </source>
</evidence>
<dbReference type="EMBL" id="NXNI01000001">
    <property type="protein sequence ID" value="PCR90232.1"/>
    <property type="molecule type" value="Genomic_DNA"/>
</dbReference>
<feature type="domain" description="Halobacterial output" evidence="1">
    <location>
        <begin position="19"/>
        <end position="84"/>
    </location>
</feature>
<comment type="caution">
    <text evidence="2">The sequence shown here is derived from an EMBL/GenBank/DDBJ whole genome shotgun (WGS) entry which is preliminary data.</text>
</comment>
<dbReference type="OrthoDB" id="271604at2157"/>
<dbReference type="InterPro" id="IPR040624">
    <property type="entry name" value="HalOD1"/>
</dbReference>
<name>A0A2A5QTT8_9EURY</name>
<accession>A0A2A5QTT8</accession>
<dbReference type="AlphaFoldDB" id="A0A2A5QTT8"/>
<sequence length="91" mass="9986">MGDSCSDSESIDARYDWSQTAASMAVINAIAAIENTDPENRREELAITLHDHVNPEALDTVVTNDTSVSISFPIRDYEIRIDGNTLTIACK</sequence>
<dbReference type="RefSeq" id="WP_097379177.1">
    <property type="nucleotide sequence ID" value="NZ_NXNI01000001.1"/>
</dbReference>